<comment type="caution">
    <text evidence="1">The sequence shown here is derived from an EMBL/GenBank/DDBJ whole genome shotgun (WGS) entry which is preliminary data.</text>
</comment>
<dbReference type="EMBL" id="CACRXK020002993">
    <property type="protein sequence ID" value="CAB3996986.1"/>
    <property type="molecule type" value="Genomic_DNA"/>
</dbReference>
<dbReference type="OrthoDB" id="6692996at2759"/>
<proteinExistence type="predicted"/>
<name>A0A7D9E270_PARCT</name>
<dbReference type="Proteomes" id="UP001152795">
    <property type="component" value="Unassembled WGS sequence"/>
</dbReference>
<dbReference type="PANTHER" id="PTHR34615:SF1">
    <property type="entry name" value="PX DOMAIN-CONTAINING PROTEIN"/>
    <property type="match status" value="1"/>
</dbReference>
<protein>
    <submittedName>
        <fullName evidence="1">Uncharacterized protein</fullName>
    </submittedName>
</protein>
<accession>A0A7D9E270</accession>
<dbReference type="AlphaFoldDB" id="A0A7D9E270"/>
<reference evidence="1" key="1">
    <citation type="submission" date="2020-04" db="EMBL/GenBank/DDBJ databases">
        <authorList>
            <person name="Alioto T."/>
            <person name="Alioto T."/>
            <person name="Gomez Garrido J."/>
        </authorList>
    </citation>
    <scope>NUCLEOTIDE SEQUENCE</scope>
    <source>
        <strain evidence="1">A484AB</strain>
    </source>
</reference>
<keyword evidence="2" id="KW-1185">Reference proteome</keyword>
<gene>
    <name evidence="1" type="ORF">PACLA_8A018320</name>
</gene>
<evidence type="ECO:0000313" key="2">
    <source>
        <dbReference type="Proteomes" id="UP001152795"/>
    </source>
</evidence>
<evidence type="ECO:0000313" key="1">
    <source>
        <dbReference type="EMBL" id="CAB3996986.1"/>
    </source>
</evidence>
<sequence>MAALRAGEEQLLFLADEEGDVEDDEMLGFFLYLTEGLNPIPHRNYSRFKLENYSNEECVLNFHFTKADVIHLANALRLSDRFVCKNGTVASTLEGLCMLLRRLAYPNRLTDMVQMFGWSKSELSMVINSAVDFVFNQHHSLLNNLNVP</sequence>
<organism evidence="1 2">
    <name type="scientific">Paramuricea clavata</name>
    <name type="common">Red gorgonian</name>
    <name type="synonym">Violescent sea-whip</name>
    <dbReference type="NCBI Taxonomy" id="317549"/>
    <lineage>
        <taxon>Eukaryota</taxon>
        <taxon>Metazoa</taxon>
        <taxon>Cnidaria</taxon>
        <taxon>Anthozoa</taxon>
        <taxon>Octocorallia</taxon>
        <taxon>Malacalcyonacea</taxon>
        <taxon>Plexauridae</taxon>
        <taxon>Paramuricea</taxon>
    </lineage>
</organism>
<dbReference type="PANTHER" id="PTHR34615">
    <property type="entry name" value="PX DOMAIN-CONTAINING PROTEIN"/>
    <property type="match status" value="1"/>
</dbReference>